<reference evidence="1 2" key="1">
    <citation type="journal article" date="2012" name="Genome Biol.">
        <title>Genome and low-iron response of an oceanic diatom adapted to chronic iron limitation.</title>
        <authorList>
            <person name="Lommer M."/>
            <person name="Specht M."/>
            <person name="Roy A.S."/>
            <person name="Kraemer L."/>
            <person name="Andreson R."/>
            <person name="Gutowska M.A."/>
            <person name="Wolf J."/>
            <person name="Bergner S.V."/>
            <person name="Schilhabel M.B."/>
            <person name="Klostermeier U.C."/>
            <person name="Beiko R.G."/>
            <person name="Rosenstiel P."/>
            <person name="Hippler M."/>
            <person name="Laroche J."/>
        </authorList>
    </citation>
    <scope>NUCLEOTIDE SEQUENCE [LARGE SCALE GENOMIC DNA]</scope>
    <source>
        <strain evidence="1 2">CCMP1005</strain>
    </source>
</reference>
<protein>
    <submittedName>
        <fullName evidence="1">Uncharacterized protein</fullName>
    </submittedName>
</protein>
<keyword evidence="2" id="KW-1185">Reference proteome</keyword>
<sequence>MPFVLFCEIKSPPETGLTGLDWTASSLVAAGGGVGGSVAVVLDDAERMLTLTVLLLQLMQEVDGLVEESG</sequence>
<accession>K0S573</accession>
<dbReference type="EMBL" id="AGNL01021111">
    <property type="protein sequence ID" value="EJK60430.1"/>
    <property type="molecule type" value="Genomic_DNA"/>
</dbReference>
<dbReference type="AlphaFoldDB" id="K0S573"/>
<evidence type="ECO:0000313" key="1">
    <source>
        <dbReference type="EMBL" id="EJK60430.1"/>
    </source>
</evidence>
<name>K0S573_THAOC</name>
<organism evidence="1 2">
    <name type="scientific">Thalassiosira oceanica</name>
    <name type="common">Marine diatom</name>
    <dbReference type="NCBI Taxonomy" id="159749"/>
    <lineage>
        <taxon>Eukaryota</taxon>
        <taxon>Sar</taxon>
        <taxon>Stramenopiles</taxon>
        <taxon>Ochrophyta</taxon>
        <taxon>Bacillariophyta</taxon>
        <taxon>Coscinodiscophyceae</taxon>
        <taxon>Thalassiosirophycidae</taxon>
        <taxon>Thalassiosirales</taxon>
        <taxon>Thalassiosiraceae</taxon>
        <taxon>Thalassiosira</taxon>
    </lineage>
</organism>
<dbReference type="Proteomes" id="UP000266841">
    <property type="component" value="Unassembled WGS sequence"/>
</dbReference>
<proteinExistence type="predicted"/>
<gene>
    <name evidence="1" type="ORF">THAOC_19222</name>
</gene>
<feature type="non-terminal residue" evidence="1">
    <location>
        <position position="70"/>
    </location>
</feature>
<evidence type="ECO:0000313" key="2">
    <source>
        <dbReference type="Proteomes" id="UP000266841"/>
    </source>
</evidence>
<comment type="caution">
    <text evidence="1">The sequence shown here is derived from an EMBL/GenBank/DDBJ whole genome shotgun (WGS) entry which is preliminary data.</text>
</comment>